<feature type="binding site" evidence="7">
    <location>
        <position position="147"/>
    </location>
    <ligand>
        <name>[2Fe-2S] cluster</name>
        <dbReference type="ChEBI" id="CHEBI:190135"/>
    </ligand>
</feature>
<evidence type="ECO:0000313" key="8">
    <source>
        <dbReference type="EMBL" id="QOY88543.1"/>
    </source>
</evidence>
<keyword evidence="4 7" id="KW-0408">Iron</keyword>
<comment type="cofactor">
    <cofactor evidence="6">
        <name>[2Fe-2S] cluster</name>
        <dbReference type="ChEBI" id="CHEBI:190135"/>
    </cofactor>
</comment>
<feature type="binding site" evidence="7">
    <location>
        <position position="101"/>
    </location>
    <ligand>
        <name>[2Fe-2S] cluster</name>
        <dbReference type="ChEBI" id="CHEBI:190135"/>
    </ligand>
</feature>
<keyword evidence="3 7" id="KW-0479">Metal-binding</keyword>
<dbReference type="PANTHER" id="PTHR43342">
    <property type="entry name" value="NADH-QUINONE OXIDOREDUCTASE, E SUBUNIT"/>
    <property type="match status" value="1"/>
</dbReference>
<dbReference type="InterPro" id="IPR028431">
    <property type="entry name" value="NADP_DH_HndA-like"/>
</dbReference>
<dbReference type="Pfam" id="PF01257">
    <property type="entry name" value="2Fe-2S_thioredx"/>
    <property type="match status" value="1"/>
</dbReference>
<evidence type="ECO:0000256" key="4">
    <source>
        <dbReference type="ARBA" id="ARBA00023004"/>
    </source>
</evidence>
<dbReference type="PANTHER" id="PTHR43342:SF1">
    <property type="entry name" value="BIFURCATING [FEFE] HYDROGENASE GAMMA SUBUNIT"/>
    <property type="match status" value="1"/>
</dbReference>
<feature type="binding site" evidence="7">
    <location>
        <position position="151"/>
    </location>
    <ligand>
        <name>[2Fe-2S] cluster</name>
        <dbReference type="ChEBI" id="CHEBI:190135"/>
    </ligand>
</feature>
<dbReference type="GO" id="GO:0046872">
    <property type="term" value="F:metal ion binding"/>
    <property type="evidence" value="ECO:0007669"/>
    <property type="project" value="UniProtKB-KW"/>
</dbReference>
<accession>A0A7S7NRQ2</accession>
<dbReference type="SUPFAM" id="SSF52833">
    <property type="entry name" value="Thioredoxin-like"/>
    <property type="match status" value="1"/>
</dbReference>
<comment type="cofactor">
    <cofactor evidence="7">
        <name>[2Fe-2S] cluster</name>
        <dbReference type="ChEBI" id="CHEBI:190135"/>
    </cofactor>
    <text evidence="7">Binds 1 [2Fe-2S] cluster.</text>
</comment>
<dbReference type="GO" id="GO:0051537">
    <property type="term" value="F:2 iron, 2 sulfur cluster binding"/>
    <property type="evidence" value="ECO:0007669"/>
    <property type="project" value="UniProtKB-KW"/>
</dbReference>
<dbReference type="Gene3D" id="1.10.10.1590">
    <property type="entry name" value="NADH-quinone oxidoreductase subunit E"/>
    <property type="match status" value="1"/>
</dbReference>
<dbReference type="InterPro" id="IPR002023">
    <property type="entry name" value="NuoE-like"/>
</dbReference>
<organism evidence="8 9">
    <name type="scientific">Paludibaculum fermentans</name>
    <dbReference type="NCBI Taxonomy" id="1473598"/>
    <lineage>
        <taxon>Bacteria</taxon>
        <taxon>Pseudomonadati</taxon>
        <taxon>Acidobacteriota</taxon>
        <taxon>Terriglobia</taxon>
        <taxon>Bryobacterales</taxon>
        <taxon>Bryobacteraceae</taxon>
        <taxon>Paludibaculum</taxon>
    </lineage>
</organism>
<dbReference type="InterPro" id="IPR041921">
    <property type="entry name" value="NuoE_N"/>
</dbReference>
<sequence length="185" mass="20502">MTPALLSDSPPRSSPLSFEEQDFIDRLIAQHRGRPGMLLSLLEAIQDRQPNKYLPIEVLDYLAARTGIPGAQIYSVATFYSLFNLKPQGEHTVCICRGTACHTRGSRTLLERVKLQLGLKEEDEDGSAEKMCATTADRRFTVRTVACFGQCALAPVAEIDHSILGHVNERALEREVDAIKKGGHR</sequence>
<comment type="similarity">
    <text evidence="1">Belongs to the complex I 24 kDa subunit family.</text>
</comment>
<dbReference type="Gene3D" id="3.40.30.10">
    <property type="entry name" value="Glutaredoxin"/>
    <property type="match status" value="1"/>
</dbReference>
<evidence type="ECO:0000256" key="1">
    <source>
        <dbReference type="ARBA" id="ARBA00010643"/>
    </source>
</evidence>
<dbReference type="RefSeq" id="WP_194450205.1">
    <property type="nucleotide sequence ID" value="NZ_CP063849.1"/>
</dbReference>
<evidence type="ECO:0000256" key="3">
    <source>
        <dbReference type="ARBA" id="ARBA00022723"/>
    </source>
</evidence>
<feature type="binding site" evidence="7">
    <location>
        <position position="96"/>
    </location>
    <ligand>
        <name>[2Fe-2S] cluster</name>
        <dbReference type="ChEBI" id="CHEBI:190135"/>
    </ligand>
</feature>
<dbReference type="EMBL" id="CP063849">
    <property type="protein sequence ID" value="QOY88543.1"/>
    <property type="molecule type" value="Genomic_DNA"/>
</dbReference>
<evidence type="ECO:0000256" key="5">
    <source>
        <dbReference type="ARBA" id="ARBA00023014"/>
    </source>
</evidence>
<keyword evidence="9" id="KW-1185">Reference proteome</keyword>
<keyword evidence="2 7" id="KW-0001">2Fe-2S</keyword>
<dbReference type="AlphaFoldDB" id="A0A7S7NRQ2"/>
<protein>
    <submittedName>
        <fullName evidence="8">NAD(P)H-dependent oxidoreductase subunit E</fullName>
    </submittedName>
</protein>
<dbReference type="Proteomes" id="UP000593892">
    <property type="component" value="Chromosome"/>
</dbReference>
<name>A0A7S7NRQ2_PALFE</name>
<gene>
    <name evidence="8" type="ORF">IRI77_00850</name>
</gene>
<evidence type="ECO:0000256" key="2">
    <source>
        <dbReference type="ARBA" id="ARBA00022714"/>
    </source>
</evidence>
<dbReference type="CDD" id="cd03064">
    <property type="entry name" value="TRX_Fd_NuoE"/>
    <property type="match status" value="1"/>
</dbReference>
<dbReference type="InterPro" id="IPR036249">
    <property type="entry name" value="Thioredoxin-like_sf"/>
</dbReference>
<reference evidence="8 9" key="1">
    <citation type="submission" date="2020-10" db="EMBL/GenBank/DDBJ databases">
        <title>Complete genome sequence of Paludibaculum fermentans P105T, a facultatively anaerobic acidobacterium capable of dissimilatory Fe(III) reduction.</title>
        <authorList>
            <person name="Dedysh S.N."/>
            <person name="Beletsky A.V."/>
            <person name="Kulichevskaya I.S."/>
            <person name="Mardanov A.V."/>
            <person name="Ravin N.V."/>
        </authorList>
    </citation>
    <scope>NUCLEOTIDE SEQUENCE [LARGE SCALE GENOMIC DNA]</scope>
    <source>
        <strain evidence="8 9">P105</strain>
    </source>
</reference>
<dbReference type="GO" id="GO:0016491">
    <property type="term" value="F:oxidoreductase activity"/>
    <property type="evidence" value="ECO:0007669"/>
    <property type="project" value="InterPro"/>
</dbReference>
<keyword evidence="5 7" id="KW-0411">Iron-sulfur</keyword>
<dbReference type="InterPro" id="IPR042128">
    <property type="entry name" value="NuoE_dom"/>
</dbReference>
<dbReference type="KEGG" id="pfer:IRI77_00850"/>
<proteinExistence type="inferred from homology"/>
<evidence type="ECO:0000256" key="7">
    <source>
        <dbReference type="PIRSR" id="PIRSR000216-1"/>
    </source>
</evidence>
<evidence type="ECO:0000313" key="9">
    <source>
        <dbReference type="Proteomes" id="UP000593892"/>
    </source>
</evidence>
<dbReference type="PIRSF" id="PIRSF000216">
    <property type="entry name" value="NADH_DH_24kDa"/>
    <property type="match status" value="1"/>
</dbReference>
<evidence type="ECO:0000256" key="6">
    <source>
        <dbReference type="ARBA" id="ARBA00034078"/>
    </source>
</evidence>